<dbReference type="EMBL" id="CAJPIN010011003">
    <property type="protein sequence ID" value="CAG2059947.1"/>
    <property type="molecule type" value="Genomic_DNA"/>
</dbReference>
<evidence type="ECO:0000313" key="7">
    <source>
        <dbReference type="EMBL" id="CAG2059947.1"/>
    </source>
</evidence>
<evidence type="ECO:0000256" key="2">
    <source>
        <dbReference type="ARBA" id="ARBA00005876"/>
    </source>
</evidence>
<comment type="subcellular location">
    <subcellularLocation>
        <location evidence="1">Membrane</location>
        <topology evidence="1">Single-pass type II membrane protein</topology>
    </subcellularLocation>
</comment>
<sequence>KQEHGSHFTLLPLDREEHSSHFTLLTPDRGTHFTLYTAITGPRGTQFTLYTAVTGQRGTQFALYTGAPLDKEIYNWIPEFYNDTDRLPDKMPADLKQYIHELKMNNQTAMLNTVWVSCEGENPADKENLGGIKYYPTRGFPGYFYPYENSEGYLSPIIAINFERPTTGILINIECRAWARNIQHDRHERVGMVHFELMID</sequence>
<dbReference type="PANTHER" id="PTHR11523:SF46">
    <property type="entry name" value="SODIUM_POTASSIUM-TRANSPORTING ATPASE SUBUNIT BETA-2"/>
    <property type="match status" value="1"/>
</dbReference>
<comment type="similarity">
    <text evidence="2">Belongs to the X(+)/potassium ATPases subunit beta family.</text>
</comment>
<gene>
    <name evidence="7" type="ORF">TPAB3V08_LOCUS6905</name>
</gene>
<name>A0ABN7P354_TIMPD</name>
<evidence type="ECO:0000313" key="8">
    <source>
        <dbReference type="Proteomes" id="UP001153148"/>
    </source>
</evidence>
<dbReference type="PANTHER" id="PTHR11523">
    <property type="entry name" value="SODIUM/POTASSIUM-DEPENDENT ATPASE BETA SUBUNIT"/>
    <property type="match status" value="1"/>
</dbReference>
<feature type="non-terminal residue" evidence="7">
    <location>
        <position position="1"/>
    </location>
</feature>
<evidence type="ECO:0008006" key="9">
    <source>
        <dbReference type="Google" id="ProtNLM"/>
    </source>
</evidence>
<dbReference type="Proteomes" id="UP001153148">
    <property type="component" value="Unassembled WGS sequence"/>
</dbReference>
<proteinExistence type="inferred from homology"/>
<organism evidence="7 8">
    <name type="scientific">Timema podura</name>
    <name type="common">Walking stick</name>
    <dbReference type="NCBI Taxonomy" id="61482"/>
    <lineage>
        <taxon>Eukaryota</taxon>
        <taxon>Metazoa</taxon>
        <taxon>Ecdysozoa</taxon>
        <taxon>Arthropoda</taxon>
        <taxon>Hexapoda</taxon>
        <taxon>Insecta</taxon>
        <taxon>Pterygota</taxon>
        <taxon>Neoptera</taxon>
        <taxon>Polyneoptera</taxon>
        <taxon>Phasmatodea</taxon>
        <taxon>Timematodea</taxon>
        <taxon>Timematoidea</taxon>
        <taxon>Timematidae</taxon>
        <taxon>Timema</taxon>
    </lineage>
</organism>
<evidence type="ECO:0000256" key="1">
    <source>
        <dbReference type="ARBA" id="ARBA00004606"/>
    </source>
</evidence>
<keyword evidence="6" id="KW-0472">Membrane</keyword>
<evidence type="ECO:0000256" key="3">
    <source>
        <dbReference type="ARBA" id="ARBA00022692"/>
    </source>
</evidence>
<evidence type="ECO:0000256" key="4">
    <source>
        <dbReference type="ARBA" id="ARBA00022968"/>
    </source>
</evidence>
<dbReference type="InterPro" id="IPR038702">
    <property type="entry name" value="Na/K_ATPase_sub_beta_sf"/>
</dbReference>
<dbReference type="InterPro" id="IPR000402">
    <property type="entry name" value="Na/K_ATPase_sub_beta"/>
</dbReference>
<dbReference type="Gene3D" id="2.60.40.1660">
    <property type="entry name" value="Na, k-atpase alpha subunit"/>
    <property type="match status" value="1"/>
</dbReference>
<reference evidence="7" key="1">
    <citation type="submission" date="2021-03" db="EMBL/GenBank/DDBJ databases">
        <authorList>
            <person name="Tran Van P."/>
        </authorList>
    </citation>
    <scope>NUCLEOTIDE SEQUENCE</scope>
</reference>
<comment type="caution">
    <text evidence="7">The sequence shown here is derived from an EMBL/GenBank/DDBJ whole genome shotgun (WGS) entry which is preliminary data.</text>
</comment>
<keyword evidence="3" id="KW-0812">Transmembrane</keyword>
<protein>
    <recommendedName>
        <fullName evidence="9">Sodium/potassium-transporting ATPase subunit beta-2</fullName>
    </recommendedName>
</protein>
<evidence type="ECO:0000256" key="6">
    <source>
        <dbReference type="ARBA" id="ARBA00023136"/>
    </source>
</evidence>
<dbReference type="Pfam" id="PF00287">
    <property type="entry name" value="Na_K-ATPase"/>
    <property type="match status" value="1"/>
</dbReference>
<evidence type="ECO:0000256" key="5">
    <source>
        <dbReference type="ARBA" id="ARBA00022989"/>
    </source>
</evidence>
<keyword evidence="4" id="KW-0735">Signal-anchor</keyword>
<accession>A0ABN7P354</accession>
<keyword evidence="5" id="KW-1133">Transmembrane helix</keyword>
<keyword evidence="8" id="KW-1185">Reference proteome</keyword>